<dbReference type="PIRSF" id="PIRSF001174">
    <property type="entry name" value="Lon_proteas"/>
    <property type="match status" value="1"/>
</dbReference>
<dbReference type="SUPFAM" id="SSF52540">
    <property type="entry name" value="P-loop containing nucleoside triphosphate hydrolases"/>
    <property type="match status" value="1"/>
</dbReference>
<keyword evidence="7 9" id="KW-0067">ATP-binding</keyword>
<sequence>MTNPPQIEEIKDLPEVISLLPLRNSVLFPGSIIPIDVGRPKSVKLIEEAIAAERPVIGIVAQRQARTEDPKLEDLHSVGCAVRILKVIKLARDNYSVILQGVMRIRVEELVADEPFLQARVTELPETEPSRVESEAMVANIKETAKKLISLVPELPREAAALLDSVTEPGQVADLVASNLDIEPNEKQEVLEAFDVGVRLRKVLTLLTRQLEILEIRERINTQVQEEMGHSQREYVLRQQLKAIKGELGEIDDENADADEFEQKIAEAKMPEEAEKAAFKQLNRLKQMQPSSAEYTVTRTYLEWLTDLPWSKSTEDQLEIGMVRDVLNEDHYDLEKVKKRILEYMAVLKLNASKKGPILCLAGPPGVGKTSLGKSVARAIGRSFVRISLGGVRDEAEIRGHRRTYVGSLPGRIIQALKRAGTNNPVIVLDEIDKLGHDFRGDPASALLEVLDPEQNHTFSDHYLEVTFDLSRVMFIATANTIDPIPPALRDRLEILELPGYTRQEKAAIAKRFLLPKQISEHGLTRDDLEVDFSEGAVMELIDSYTREAGVRNLQREISSVVRGVAVKFVEGEVSGKVTIEAEQIPEFLGPQKYIPEMADRTASPGVATGLAWTPTGGEIMFIEATSMPGKGGLMLTGQLGDVMKESAQAAMSYLKSHLEDLGIDKDALDGRDIHIHVPAGAIPKDGPSAGVAIFSALVSLLTGRCIRSDVAMTGEITLRGLVLPVGGIKEKLLGAHRAGIRRIFLPERNEKDVVDVPEEIRSEIEIIYAKAVHEVLGRALEDEAEGSKEPKSE</sequence>
<evidence type="ECO:0000256" key="8">
    <source>
        <dbReference type="ARBA" id="ARBA00023016"/>
    </source>
</evidence>
<keyword evidence="8 9" id="KW-0346">Stress response</keyword>
<dbReference type="Pfam" id="PF00004">
    <property type="entry name" value="AAA"/>
    <property type="match status" value="1"/>
</dbReference>
<dbReference type="GO" id="GO:0005737">
    <property type="term" value="C:cytoplasm"/>
    <property type="evidence" value="ECO:0007669"/>
    <property type="project" value="UniProtKB-SubCell"/>
</dbReference>
<dbReference type="GO" id="GO:0004176">
    <property type="term" value="F:ATP-dependent peptidase activity"/>
    <property type="evidence" value="ECO:0007669"/>
    <property type="project" value="UniProtKB-UniRule"/>
</dbReference>
<dbReference type="RefSeq" id="WP_006970066.1">
    <property type="nucleotide sequence ID" value="NZ_ABCS01000008.1"/>
</dbReference>
<evidence type="ECO:0000259" key="15">
    <source>
        <dbReference type="PROSITE" id="PS51786"/>
    </source>
</evidence>
<dbReference type="EMBL" id="ABCS01000008">
    <property type="protein sequence ID" value="EDM80714.1"/>
    <property type="molecule type" value="Genomic_DNA"/>
</dbReference>
<dbReference type="Pfam" id="PF05362">
    <property type="entry name" value="Lon_C"/>
    <property type="match status" value="1"/>
</dbReference>
<comment type="induction">
    <text evidence="9">By heat shock.</text>
</comment>
<keyword evidence="3 9" id="KW-0645">Protease</keyword>
<dbReference type="PROSITE" id="PS01046">
    <property type="entry name" value="LON_SER"/>
    <property type="match status" value="1"/>
</dbReference>
<feature type="active site" evidence="9 11">
    <location>
        <position position="732"/>
    </location>
</feature>
<evidence type="ECO:0000256" key="10">
    <source>
        <dbReference type="PIRNR" id="PIRNR001174"/>
    </source>
</evidence>
<dbReference type="InterPro" id="IPR008269">
    <property type="entry name" value="Lon_proteolytic"/>
</dbReference>
<keyword evidence="5 9" id="KW-0378">Hydrolase</keyword>
<dbReference type="Gene3D" id="1.20.58.1480">
    <property type="match status" value="1"/>
</dbReference>
<dbReference type="GO" id="GO:0006515">
    <property type="term" value="P:protein quality control for misfolded or incompletely synthesized proteins"/>
    <property type="evidence" value="ECO:0007669"/>
    <property type="project" value="UniProtKB-UniRule"/>
</dbReference>
<dbReference type="PROSITE" id="PS51787">
    <property type="entry name" value="LON_N"/>
    <property type="match status" value="1"/>
</dbReference>
<evidence type="ECO:0000256" key="9">
    <source>
        <dbReference type="HAMAP-Rule" id="MF_01973"/>
    </source>
</evidence>
<dbReference type="InterPro" id="IPR003959">
    <property type="entry name" value="ATPase_AAA_core"/>
</dbReference>
<dbReference type="InterPro" id="IPR054594">
    <property type="entry name" value="Lon_lid"/>
</dbReference>
<comment type="similarity">
    <text evidence="9 10 13 14">Belongs to the peptidase S16 family.</text>
</comment>
<dbReference type="PROSITE" id="PS51786">
    <property type="entry name" value="LON_PROTEOLYTIC"/>
    <property type="match status" value="1"/>
</dbReference>
<proteinExistence type="evidence at transcript level"/>
<dbReference type="EC" id="3.4.21.53" evidence="9 10"/>
<dbReference type="InterPro" id="IPR004815">
    <property type="entry name" value="Lon_bac/euk-typ"/>
</dbReference>
<comment type="caution">
    <text evidence="17">The sequence shown here is derived from an EMBL/GenBank/DDBJ whole genome shotgun (WGS) entry which is preliminary data.</text>
</comment>
<dbReference type="InterPro" id="IPR003593">
    <property type="entry name" value="AAA+_ATPase"/>
</dbReference>
<dbReference type="FunFam" id="1.20.5.5270:FF:000002">
    <property type="entry name" value="Lon protease homolog"/>
    <property type="match status" value="1"/>
</dbReference>
<dbReference type="FunFam" id="3.30.230.10:FF:000019">
    <property type="entry name" value="Lon protease homolog 2, peroxisomal"/>
    <property type="match status" value="1"/>
</dbReference>
<dbReference type="Gene3D" id="3.40.50.300">
    <property type="entry name" value="P-loop containing nucleotide triphosphate hydrolases"/>
    <property type="match status" value="1"/>
</dbReference>
<keyword evidence="4 9" id="KW-0547">Nucleotide-binding</keyword>
<dbReference type="GO" id="GO:0043565">
    <property type="term" value="F:sequence-specific DNA binding"/>
    <property type="evidence" value="ECO:0007669"/>
    <property type="project" value="UniProtKB-UniRule"/>
</dbReference>
<evidence type="ECO:0000256" key="1">
    <source>
        <dbReference type="ARBA" id="ARBA00004496"/>
    </source>
</evidence>
<dbReference type="Proteomes" id="UP000005801">
    <property type="component" value="Unassembled WGS sequence"/>
</dbReference>
<evidence type="ECO:0000313" key="17">
    <source>
        <dbReference type="EMBL" id="EDM80714.1"/>
    </source>
</evidence>
<protein>
    <recommendedName>
        <fullName evidence="9 10">Lon protease</fullName>
        <ecNumber evidence="9 10">3.4.21.53</ecNumber>
    </recommendedName>
    <alternativeName>
        <fullName evidence="9">ATP-dependent protease La</fullName>
    </alternativeName>
</protein>
<dbReference type="SUPFAM" id="SSF54211">
    <property type="entry name" value="Ribosomal protein S5 domain 2-like"/>
    <property type="match status" value="1"/>
</dbReference>
<dbReference type="HAMAP" id="MF_01973">
    <property type="entry name" value="lon_bact"/>
    <property type="match status" value="1"/>
</dbReference>
<organism evidence="17 18">
    <name type="scientific">Plesiocystis pacifica SIR-1</name>
    <dbReference type="NCBI Taxonomy" id="391625"/>
    <lineage>
        <taxon>Bacteria</taxon>
        <taxon>Pseudomonadati</taxon>
        <taxon>Myxococcota</taxon>
        <taxon>Polyangia</taxon>
        <taxon>Nannocystales</taxon>
        <taxon>Nannocystaceae</taxon>
        <taxon>Plesiocystis</taxon>
    </lineage>
</organism>
<dbReference type="GO" id="GO:0016887">
    <property type="term" value="F:ATP hydrolysis activity"/>
    <property type="evidence" value="ECO:0007669"/>
    <property type="project" value="UniProtKB-UniRule"/>
</dbReference>
<keyword evidence="6 9" id="KW-0720">Serine protease</keyword>
<evidence type="ECO:0000256" key="5">
    <source>
        <dbReference type="ARBA" id="ARBA00022801"/>
    </source>
</evidence>
<evidence type="ECO:0000256" key="13">
    <source>
        <dbReference type="PROSITE-ProRule" id="PRU01122"/>
    </source>
</evidence>
<keyword evidence="18" id="KW-1185">Reference proteome</keyword>
<dbReference type="GO" id="GO:0004252">
    <property type="term" value="F:serine-type endopeptidase activity"/>
    <property type="evidence" value="ECO:0007669"/>
    <property type="project" value="UniProtKB-UniRule"/>
</dbReference>
<dbReference type="InterPro" id="IPR008268">
    <property type="entry name" value="Peptidase_S16_AS"/>
</dbReference>
<evidence type="ECO:0000256" key="6">
    <source>
        <dbReference type="ARBA" id="ARBA00022825"/>
    </source>
</evidence>
<gene>
    <name evidence="9" type="primary">lon</name>
    <name evidence="17" type="ORF">PPSIR1_12563</name>
</gene>
<evidence type="ECO:0000256" key="4">
    <source>
        <dbReference type="ARBA" id="ARBA00022741"/>
    </source>
</evidence>
<dbReference type="InterPro" id="IPR046336">
    <property type="entry name" value="Lon_prtase_N_sf"/>
</dbReference>
<dbReference type="Gene3D" id="1.10.8.60">
    <property type="match status" value="1"/>
</dbReference>
<dbReference type="InterPro" id="IPR003111">
    <property type="entry name" value="Lon_prtase_N"/>
</dbReference>
<feature type="binding site" evidence="9 12">
    <location>
        <begin position="363"/>
        <end position="370"/>
    </location>
    <ligand>
        <name>ATP</name>
        <dbReference type="ChEBI" id="CHEBI:30616"/>
    </ligand>
</feature>
<evidence type="ECO:0000256" key="2">
    <source>
        <dbReference type="ARBA" id="ARBA00022490"/>
    </source>
</evidence>
<reference evidence="17 18" key="1">
    <citation type="submission" date="2007-06" db="EMBL/GenBank/DDBJ databases">
        <authorList>
            <person name="Shimkets L."/>
            <person name="Ferriera S."/>
            <person name="Johnson J."/>
            <person name="Kravitz S."/>
            <person name="Beeson K."/>
            <person name="Sutton G."/>
            <person name="Rogers Y.-H."/>
            <person name="Friedman R."/>
            <person name="Frazier M."/>
            <person name="Venter J.C."/>
        </authorList>
    </citation>
    <scope>NUCLEOTIDE SEQUENCE [LARGE SCALE GENOMIC DNA]</scope>
    <source>
        <strain evidence="17 18">SIR-1</strain>
    </source>
</reference>
<dbReference type="STRING" id="391625.PPSIR1_12563"/>
<feature type="active site" evidence="9 11">
    <location>
        <position position="689"/>
    </location>
</feature>
<comment type="catalytic activity">
    <reaction evidence="9 10 13">
        <text>Hydrolysis of proteins in presence of ATP.</text>
        <dbReference type="EC" id="3.4.21.53"/>
    </reaction>
</comment>
<dbReference type="NCBIfam" id="TIGR00763">
    <property type="entry name" value="lon"/>
    <property type="match status" value="1"/>
</dbReference>
<dbReference type="InterPro" id="IPR027543">
    <property type="entry name" value="Lon_bac"/>
</dbReference>
<comment type="subunit">
    <text evidence="9 10">Homohexamer. Organized in a ring with a central cavity.</text>
</comment>
<dbReference type="OrthoDB" id="9803599at2"/>
<dbReference type="PRINTS" id="PR00830">
    <property type="entry name" value="ENDOLAPTASE"/>
</dbReference>
<dbReference type="SMART" id="SM00464">
    <property type="entry name" value="LON"/>
    <property type="match status" value="1"/>
</dbReference>
<accession>A6G017</accession>
<comment type="function">
    <text evidence="9">ATP-dependent serine protease that mediates the selective degradation of mutant and abnormal proteins as well as certain short-lived regulatory proteins. Required for cellular homeostasis and for survival from DNA damage and developmental changes induced by stress. Degrades polypeptides processively to yield small peptide fragments that are 5 to 10 amino acids long. Binds to DNA in a double-stranded, site-specific manner.</text>
</comment>
<evidence type="ECO:0000256" key="14">
    <source>
        <dbReference type="RuleBase" id="RU000591"/>
    </source>
</evidence>
<dbReference type="GO" id="GO:0034605">
    <property type="term" value="P:cellular response to heat"/>
    <property type="evidence" value="ECO:0007669"/>
    <property type="project" value="UniProtKB-UniRule"/>
</dbReference>
<comment type="subcellular location">
    <subcellularLocation>
        <location evidence="1 9 10">Cytoplasm</location>
    </subcellularLocation>
</comment>
<dbReference type="PANTHER" id="PTHR10046">
    <property type="entry name" value="ATP DEPENDENT LON PROTEASE FAMILY MEMBER"/>
    <property type="match status" value="1"/>
</dbReference>
<evidence type="ECO:0000256" key="11">
    <source>
        <dbReference type="PIRSR" id="PIRSR001174-1"/>
    </source>
</evidence>
<dbReference type="Pfam" id="PF22667">
    <property type="entry name" value="Lon_lid"/>
    <property type="match status" value="1"/>
</dbReference>
<dbReference type="Gene3D" id="2.30.130.40">
    <property type="entry name" value="LON domain-like"/>
    <property type="match status" value="1"/>
</dbReference>
<dbReference type="GO" id="GO:0005524">
    <property type="term" value="F:ATP binding"/>
    <property type="evidence" value="ECO:0007669"/>
    <property type="project" value="UniProtKB-UniRule"/>
</dbReference>
<dbReference type="FunFam" id="3.40.50.300:FF:000382">
    <property type="entry name" value="Lon protease homolog 2, peroxisomal"/>
    <property type="match status" value="1"/>
</dbReference>
<dbReference type="Gene3D" id="3.30.230.10">
    <property type="match status" value="1"/>
</dbReference>
<dbReference type="InterPro" id="IPR027065">
    <property type="entry name" value="Lon_Prtase"/>
</dbReference>
<evidence type="ECO:0000256" key="12">
    <source>
        <dbReference type="PIRSR" id="PIRSR001174-2"/>
    </source>
</evidence>
<dbReference type="InterPro" id="IPR020568">
    <property type="entry name" value="Ribosomal_Su5_D2-typ_SF"/>
</dbReference>
<evidence type="ECO:0000256" key="7">
    <source>
        <dbReference type="ARBA" id="ARBA00022840"/>
    </source>
</evidence>
<evidence type="ECO:0000313" key="18">
    <source>
        <dbReference type="Proteomes" id="UP000005801"/>
    </source>
</evidence>
<dbReference type="CDD" id="cd19500">
    <property type="entry name" value="RecA-like_Lon"/>
    <property type="match status" value="1"/>
</dbReference>
<dbReference type="Pfam" id="PF02190">
    <property type="entry name" value="LON_substr_bdg"/>
    <property type="match status" value="1"/>
</dbReference>
<dbReference type="eggNOG" id="COG0466">
    <property type="taxonomic scope" value="Bacteria"/>
</dbReference>
<keyword evidence="2 9" id="KW-0963">Cytoplasm</keyword>
<feature type="domain" description="Lon proteolytic" evidence="15">
    <location>
        <begin position="602"/>
        <end position="783"/>
    </location>
</feature>
<dbReference type="Gene3D" id="1.20.5.5270">
    <property type="match status" value="1"/>
</dbReference>
<dbReference type="InterPro" id="IPR015947">
    <property type="entry name" value="PUA-like_sf"/>
</dbReference>
<dbReference type="InterPro" id="IPR014721">
    <property type="entry name" value="Ribsml_uS5_D2-typ_fold_subgr"/>
</dbReference>
<dbReference type="SMART" id="SM00382">
    <property type="entry name" value="AAA"/>
    <property type="match status" value="1"/>
</dbReference>
<dbReference type="SUPFAM" id="SSF88697">
    <property type="entry name" value="PUA domain-like"/>
    <property type="match status" value="1"/>
</dbReference>
<dbReference type="AlphaFoldDB" id="A6G017"/>
<name>A6G017_9BACT</name>
<evidence type="ECO:0000256" key="3">
    <source>
        <dbReference type="ARBA" id="ARBA00022670"/>
    </source>
</evidence>
<dbReference type="InterPro" id="IPR027417">
    <property type="entry name" value="P-loop_NTPase"/>
</dbReference>
<evidence type="ECO:0000259" key="16">
    <source>
        <dbReference type="PROSITE" id="PS51787"/>
    </source>
</evidence>
<feature type="domain" description="Lon N-terminal" evidence="16">
    <location>
        <begin position="17"/>
        <end position="211"/>
    </location>
</feature>